<dbReference type="AlphaFoldDB" id="D1C745"/>
<feature type="region of interest" description="Disordered" evidence="7">
    <location>
        <begin position="33"/>
        <end position="79"/>
    </location>
</feature>
<organism evidence="9 10">
    <name type="scientific">Sphaerobacter thermophilus (strain ATCC 49802 / DSM 20745 / KCCM 41009 / NCIMB 13125 / S 6022)</name>
    <dbReference type="NCBI Taxonomy" id="479434"/>
    <lineage>
        <taxon>Bacteria</taxon>
        <taxon>Pseudomonadati</taxon>
        <taxon>Thermomicrobiota</taxon>
        <taxon>Thermomicrobia</taxon>
        <taxon>Sphaerobacterales</taxon>
        <taxon>Sphaerobacterineae</taxon>
        <taxon>Sphaerobacteraceae</taxon>
        <taxon>Sphaerobacter</taxon>
    </lineage>
</organism>
<evidence type="ECO:0000256" key="3">
    <source>
        <dbReference type="ARBA" id="ARBA00011529"/>
    </source>
</evidence>
<evidence type="ECO:0000259" key="8">
    <source>
        <dbReference type="Pfam" id="PF12849"/>
    </source>
</evidence>
<name>D1C745_SPHTD</name>
<dbReference type="RefSeq" id="WP_012870853.1">
    <property type="nucleotide sequence ID" value="NC_013523.1"/>
</dbReference>
<dbReference type="KEGG" id="sti:Sthe_0367"/>
<evidence type="ECO:0000313" key="10">
    <source>
        <dbReference type="Proteomes" id="UP000002027"/>
    </source>
</evidence>
<proteinExistence type="inferred from homology"/>
<reference evidence="10" key="1">
    <citation type="submission" date="2009-11" db="EMBL/GenBank/DDBJ databases">
        <title>The complete chromosome 1 of Sphaerobacter thermophilus DSM 20745.</title>
        <authorList>
            <person name="Lucas S."/>
            <person name="Copeland A."/>
            <person name="Lapidus A."/>
            <person name="Glavina del Rio T."/>
            <person name="Dalin E."/>
            <person name="Tice H."/>
            <person name="Bruce D."/>
            <person name="Goodwin L."/>
            <person name="Pitluck S."/>
            <person name="Kyrpides N."/>
            <person name="Mavromatis K."/>
            <person name="Ivanova N."/>
            <person name="Mikhailova N."/>
            <person name="LaButti K.M."/>
            <person name="Clum A."/>
            <person name="Sun H.I."/>
            <person name="Brettin T."/>
            <person name="Detter J.C."/>
            <person name="Han C."/>
            <person name="Larimer F."/>
            <person name="Land M."/>
            <person name="Hauser L."/>
            <person name="Markowitz V."/>
            <person name="Cheng J.F."/>
            <person name="Hugenholtz P."/>
            <person name="Woyke T."/>
            <person name="Wu D."/>
            <person name="Steenblock K."/>
            <person name="Schneider S."/>
            <person name="Pukall R."/>
            <person name="Goeker M."/>
            <person name="Klenk H.P."/>
            <person name="Eisen J.A."/>
        </authorList>
    </citation>
    <scope>NUCLEOTIDE SEQUENCE [LARGE SCALE GENOMIC DNA]</scope>
    <source>
        <strain evidence="10">ATCC 49802 / DSM 20745 / S 6022</strain>
    </source>
</reference>
<dbReference type="InterPro" id="IPR050962">
    <property type="entry name" value="Phosphate-bind_PstS"/>
</dbReference>
<comment type="function">
    <text evidence="1">Part of the ABC transporter complex PstSACB involved in phosphate import.</text>
</comment>
<dbReference type="Pfam" id="PF12849">
    <property type="entry name" value="PBP_like_2"/>
    <property type="match status" value="1"/>
</dbReference>
<evidence type="ECO:0000256" key="7">
    <source>
        <dbReference type="SAM" id="MobiDB-lite"/>
    </source>
</evidence>
<keyword evidence="5 6" id="KW-0592">Phosphate transport</keyword>
<comment type="subunit">
    <text evidence="3">The complex is composed of two ATP-binding proteins (PstB), two transmembrane proteins (PstC and PstA) and a solute-binding protein (PstS).</text>
</comment>
<dbReference type="InParanoid" id="D1C745"/>
<dbReference type="PANTHER" id="PTHR42996:SF1">
    <property type="entry name" value="PHOSPHATE-BINDING PROTEIN PSTS"/>
    <property type="match status" value="1"/>
</dbReference>
<gene>
    <name evidence="9" type="ordered locus">Sthe_0367</name>
</gene>
<sequence>MIAQSGKRLGALIALLMVAVLVLLACGGGSDSTPTAAGGDGATSTAIGEASTSAPAGSPTGTGGSTSDGGAHSDLQANLTGSGASFPDPLYQRWIEEYKSVAPGVTINYQSVGSGQGKNDFISGVTDFGGTDAYMTDEELAEAPDTLHIPTVLGAVTVTYNLPGVDDLRFSGPTLAGIFLGQITTWNDPAIAADNPGVELPDQPITVVYRSDGSGTTAIFTDYLSKVSEEWASQVGSGTAVQWPVGIGAEKNPGVTAAVQQTPGAIGYVELIYALANDLPAPAIKNAAGNYVTPSLESVSEAAAGFLADLPDDLRVSITNPPEGENAYPIAGFTWILVRGQYDDEAKARALTEFLYWALTEGDGYAEELHYAPLPDPVKELAIQKLEQVTVGGTPVFTSPAQ</sequence>
<dbReference type="SUPFAM" id="SSF53850">
    <property type="entry name" value="Periplasmic binding protein-like II"/>
    <property type="match status" value="1"/>
</dbReference>
<dbReference type="InterPro" id="IPR024370">
    <property type="entry name" value="PBP_domain"/>
</dbReference>
<dbReference type="GO" id="GO:0035435">
    <property type="term" value="P:phosphate ion transmembrane transport"/>
    <property type="evidence" value="ECO:0007669"/>
    <property type="project" value="InterPro"/>
</dbReference>
<evidence type="ECO:0000256" key="4">
    <source>
        <dbReference type="ARBA" id="ARBA00022448"/>
    </source>
</evidence>
<dbReference type="GO" id="GO:0042301">
    <property type="term" value="F:phosphate ion binding"/>
    <property type="evidence" value="ECO:0007669"/>
    <property type="project" value="InterPro"/>
</dbReference>
<evidence type="ECO:0000256" key="2">
    <source>
        <dbReference type="ARBA" id="ARBA00008725"/>
    </source>
</evidence>
<keyword evidence="4 6" id="KW-0813">Transport</keyword>
<keyword evidence="10" id="KW-1185">Reference proteome</keyword>
<dbReference type="EMBL" id="CP001823">
    <property type="protein sequence ID" value="ACZ37806.1"/>
    <property type="molecule type" value="Genomic_DNA"/>
</dbReference>
<dbReference type="PROSITE" id="PS51257">
    <property type="entry name" value="PROKAR_LIPOPROTEIN"/>
    <property type="match status" value="1"/>
</dbReference>
<dbReference type="NCBIfam" id="TIGR00975">
    <property type="entry name" value="3a0107s03"/>
    <property type="match status" value="1"/>
</dbReference>
<evidence type="ECO:0000256" key="5">
    <source>
        <dbReference type="ARBA" id="ARBA00022592"/>
    </source>
</evidence>
<dbReference type="GO" id="GO:0043190">
    <property type="term" value="C:ATP-binding cassette (ABC) transporter complex"/>
    <property type="evidence" value="ECO:0007669"/>
    <property type="project" value="InterPro"/>
</dbReference>
<accession>D1C745</accession>
<dbReference type="Proteomes" id="UP000002027">
    <property type="component" value="Chromosome 1"/>
</dbReference>
<evidence type="ECO:0000313" key="9">
    <source>
        <dbReference type="EMBL" id="ACZ37806.1"/>
    </source>
</evidence>
<dbReference type="PIRSF" id="PIRSF002756">
    <property type="entry name" value="PstS"/>
    <property type="match status" value="1"/>
</dbReference>
<dbReference type="STRING" id="479434.Sthe_0367"/>
<evidence type="ECO:0000256" key="1">
    <source>
        <dbReference type="ARBA" id="ARBA00002841"/>
    </source>
</evidence>
<feature type="domain" description="PBP" evidence="8">
    <location>
        <begin position="73"/>
        <end position="360"/>
    </location>
</feature>
<dbReference type="Gene3D" id="3.40.190.10">
    <property type="entry name" value="Periplasmic binding protein-like II"/>
    <property type="match status" value="2"/>
</dbReference>
<evidence type="ECO:0000256" key="6">
    <source>
        <dbReference type="PIRNR" id="PIRNR002756"/>
    </source>
</evidence>
<dbReference type="CDD" id="cd13565">
    <property type="entry name" value="PBP2_PstS"/>
    <property type="match status" value="1"/>
</dbReference>
<dbReference type="HOGENOM" id="CLU_034528_1_1_0"/>
<feature type="compositionally biased region" description="Low complexity" evidence="7">
    <location>
        <begin position="33"/>
        <end position="59"/>
    </location>
</feature>
<dbReference type="eggNOG" id="COG0226">
    <property type="taxonomic scope" value="Bacteria"/>
</dbReference>
<dbReference type="InterPro" id="IPR005673">
    <property type="entry name" value="ABC_phos-bd_PstS"/>
</dbReference>
<protein>
    <recommendedName>
        <fullName evidence="6">Phosphate-binding protein</fullName>
    </recommendedName>
</protein>
<comment type="similarity">
    <text evidence="2 6">Belongs to the PstS family.</text>
</comment>
<reference evidence="9 10" key="2">
    <citation type="journal article" date="2010" name="Stand. Genomic Sci.">
        <title>Complete genome sequence of Desulfohalobium retbaense type strain (HR(100)).</title>
        <authorList>
            <person name="Spring S."/>
            <person name="Nolan M."/>
            <person name="Lapidus A."/>
            <person name="Glavina Del Rio T."/>
            <person name="Copeland A."/>
            <person name="Tice H."/>
            <person name="Cheng J.F."/>
            <person name="Lucas S."/>
            <person name="Land M."/>
            <person name="Chen F."/>
            <person name="Bruce D."/>
            <person name="Goodwin L."/>
            <person name="Pitluck S."/>
            <person name="Ivanova N."/>
            <person name="Mavromatis K."/>
            <person name="Mikhailova N."/>
            <person name="Pati A."/>
            <person name="Chen A."/>
            <person name="Palaniappan K."/>
            <person name="Hauser L."/>
            <person name="Chang Y.J."/>
            <person name="Jeffries C.D."/>
            <person name="Munk C."/>
            <person name="Kiss H."/>
            <person name="Chain P."/>
            <person name="Han C."/>
            <person name="Brettin T."/>
            <person name="Detter J.C."/>
            <person name="Schuler E."/>
            <person name="Goker M."/>
            <person name="Rohde M."/>
            <person name="Bristow J."/>
            <person name="Eisen J.A."/>
            <person name="Markowitz V."/>
            <person name="Hugenholtz P."/>
            <person name="Kyrpides N.C."/>
            <person name="Klenk H.P."/>
        </authorList>
    </citation>
    <scope>NUCLEOTIDE SEQUENCE [LARGE SCALE GENOMIC DNA]</scope>
    <source>
        <strain evidence="10">ATCC 49802 / DSM 20745 / S 6022</strain>
    </source>
</reference>
<dbReference type="PANTHER" id="PTHR42996">
    <property type="entry name" value="PHOSPHATE-BINDING PROTEIN PSTS"/>
    <property type="match status" value="1"/>
</dbReference>
<dbReference type="FunCoup" id="D1C745">
    <property type="interactions" value="249"/>
</dbReference>